<dbReference type="OrthoDB" id="5393364at2"/>
<dbReference type="KEGG" id="pef:A7E78_00915"/>
<keyword evidence="3" id="KW-1185">Reference proteome</keyword>
<sequence>MDNRKKFVQPGADDWREFMYAAAGEGWRVPATEIELFCGPLAGSAMALRCGGLFLGLITLVNHGHSAWIGNLIVPEPCRGQGHGQHLLDQAILLLEQQKTRSIWLTASESGFPLYLRRGFEIIGQVERWVRPKGAGAGSIPCLEDVEEPNHRNIALQDADQEVWGEQRALLNYLLPKGRLLLCGASVALLQREPGLQILGPWFGDSSDAAEYRRLLVLAVETAKTEEELVIDLRTGSLPPQDLQDAGFVLQGRNRLMARGDVTGIDLNRLVSFASLGSMG</sequence>
<dbReference type="SUPFAM" id="SSF55729">
    <property type="entry name" value="Acyl-CoA N-acyltransferases (Nat)"/>
    <property type="match status" value="1"/>
</dbReference>
<dbReference type="CDD" id="cd04301">
    <property type="entry name" value="NAT_SF"/>
    <property type="match status" value="1"/>
</dbReference>
<reference evidence="2 3" key="1">
    <citation type="journal article" date="2017" name="Genome Announc.">
        <title>Complete Genome Sequences of Two Acetylene-Fermenting Pelobacter acetylenicus Strains.</title>
        <authorList>
            <person name="Sutton J.M."/>
            <person name="Baesman S.M."/>
            <person name="Fierst J.L."/>
            <person name="Poret-Peterson A.T."/>
            <person name="Oremland R.S."/>
            <person name="Dunlap D.S."/>
            <person name="Akob D.M."/>
        </authorList>
    </citation>
    <scope>NUCLEOTIDE SEQUENCE [LARGE SCALE GENOMIC DNA]</scope>
    <source>
        <strain evidence="2 3">SFB93</strain>
    </source>
</reference>
<evidence type="ECO:0000313" key="3">
    <source>
        <dbReference type="Proteomes" id="UP000182517"/>
    </source>
</evidence>
<dbReference type="RefSeq" id="WP_072282508.1">
    <property type="nucleotide sequence ID" value="NZ_CP015519.1"/>
</dbReference>
<evidence type="ECO:0000259" key="1">
    <source>
        <dbReference type="PROSITE" id="PS51186"/>
    </source>
</evidence>
<dbReference type="Gene3D" id="3.40.630.30">
    <property type="match status" value="1"/>
</dbReference>
<dbReference type="Proteomes" id="UP000182517">
    <property type="component" value="Chromosome"/>
</dbReference>
<dbReference type="PROSITE" id="PS51186">
    <property type="entry name" value="GNAT"/>
    <property type="match status" value="1"/>
</dbReference>
<protein>
    <recommendedName>
        <fullName evidence="1">N-acetyltransferase domain-containing protein</fullName>
    </recommendedName>
</protein>
<dbReference type="InterPro" id="IPR016181">
    <property type="entry name" value="Acyl_CoA_acyltransferase"/>
</dbReference>
<organism evidence="2 3">
    <name type="scientific">Syntrophotalea acetylenivorans</name>
    <dbReference type="NCBI Taxonomy" id="1842532"/>
    <lineage>
        <taxon>Bacteria</taxon>
        <taxon>Pseudomonadati</taxon>
        <taxon>Thermodesulfobacteriota</taxon>
        <taxon>Desulfuromonadia</taxon>
        <taxon>Desulfuromonadales</taxon>
        <taxon>Syntrophotaleaceae</taxon>
        <taxon>Syntrophotalea</taxon>
    </lineage>
</organism>
<dbReference type="AlphaFoldDB" id="A0A1L3GLK8"/>
<dbReference type="InterPro" id="IPR000182">
    <property type="entry name" value="GNAT_dom"/>
</dbReference>
<dbReference type="EMBL" id="CP015519">
    <property type="protein sequence ID" value="APG26548.1"/>
    <property type="molecule type" value="Genomic_DNA"/>
</dbReference>
<accession>A0A1L3GLK8</accession>
<evidence type="ECO:0000313" key="2">
    <source>
        <dbReference type="EMBL" id="APG26548.1"/>
    </source>
</evidence>
<gene>
    <name evidence="2" type="ORF">A7E78_00915</name>
</gene>
<dbReference type="STRING" id="1842532.A7E78_00915"/>
<dbReference type="GO" id="GO:0016747">
    <property type="term" value="F:acyltransferase activity, transferring groups other than amino-acyl groups"/>
    <property type="evidence" value="ECO:0007669"/>
    <property type="project" value="InterPro"/>
</dbReference>
<dbReference type="Pfam" id="PF13508">
    <property type="entry name" value="Acetyltransf_7"/>
    <property type="match status" value="1"/>
</dbReference>
<proteinExistence type="predicted"/>
<feature type="domain" description="N-acetyltransferase" evidence="1">
    <location>
        <begin position="1"/>
        <end position="147"/>
    </location>
</feature>
<name>A0A1L3GLK8_9BACT</name>